<gene>
    <name evidence="1" type="ORF">MSG28_003260</name>
</gene>
<proteinExistence type="predicted"/>
<comment type="caution">
    <text evidence="1">The sequence shown here is derived from an EMBL/GenBank/DDBJ whole genome shotgun (WGS) entry which is preliminary data.</text>
</comment>
<keyword evidence="2" id="KW-1185">Reference proteome</keyword>
<evidence type="ECO:0000313" key="1">
    <source>
        <dbReference type="EMBL" id="KAI8434739.1"/>
    </source>
</evidence>
<name>A0ACC0KEE3_CHOFU</name>
<dbReference type="EMBL" id="CM046105">
    <property type="protein sequence ID" value="KAI8434739.1"/>
    <property type="molecule type" value="Genomic_DNA"/>
</dbReference>
<organism evidence="1 2">
    <name type="scientific">Choristoneura fumiferana</name>
    <name type="common">Spruce budworm moth</name>
    <name type="synonym">Archips fumiferana</name>
    <dbReference type="NCBI Taxonomy" id="7141"/>
    <lineage>
        <taxon>Eukaryota</taxon>
        <taxon>Metazoa</taxon>
        <taxon>Ecdysozoa</taxon>
        <taxon>Arthropoda</taxon>
        <taxon>Hexapoda</taxon>
        <taxon>Insecta</taxon>
        <taxon>Pterygota</taxon>
        <taxon>Neoptera</taxon>
        <taxon>Endopterygota</taxon>
        <taxon>Lepidoptera</taxon>
        <taxon>Glossata</taxon>
        <taxon>Ditrysia</taxon>
        <taxon>Tortricoidea</taxon>
        <taxon>Tortricidae</taxon>
        <taxon>Tortricinae</taxon>
        <taxon>Choristoneura</taxon>
    </lineage>
</organism>
<sequence length="613" mass="69242">MAKLVDIYNSEKDPVIKRRQLPLTIYDNLTMIMDLNTMGLICDNPQVKGREYDDFMRKYKVLTTDELKVALRVDASDIFNVLNQSIPCVGCRRSVERLFYQLAKSGHPTLDPLVLGSDEIITIKEEKIAHAQSLATLLNGHSSGIECLILSQPRWKKSQRCTLHSLEAGGARGWGGGSCGWGWASAWGWGGRAAWRAAWDAMRAPARDHVTLVHFNTLHDTLHNYLRKHRFCADCKTKVLRAYQLLVEEKEPQKEKGYVGALYGGIKRCLLDKHLHLQSKTDYIAHLIARAEPELLGNHRERHAKTLEIAQEEVLICLGICIYERLQRISLRLREEEGTCQTLAAVAVEALYRKFETAVEHKSGVSKLQLLYDEITQEELTRQQRKEQKKLKRRKKKERQAVESKCKEADSEEPEEKCQCEECLLEELDTPTDLLTPRDYTPCFEAGDSCQSCQDDTKRRSPAKSSKKRGKNGNLSPNEHTHDCGYSSGNNGGCCETISGSSSLMSSPEGSEVACSEGFCNHERGDCLDINKNDKTSCSGFPLSLQEMLMETCSSDEEQNTSYIPIEEVLEFKSRRNITEKRQELRQNLRQKFAQLCVNPPAPAPPAPAHRAA</sequence>
<dbReference type="Proteomes" id="UP001064048">
    <property type="component" value="Chromosome 5"/>
</dbReference>
<accession>A0ACC0KEE3</accession>
<protein>
    <submittedName>
        <fullName evidence="1">Uncharacterized protein</fullName>
    </submittedName>
</protein>
<reference evidence="1 2" key="1">
    <citation type="journal article" date="2022" name="Genome Biol. Evol.">
        <title>The Spruce Budworm Genome: Reconstructing the Evolutionary History of Antifreeze Proteins.</title>
        <authorList>
            <person name="Beliveau C."/>
            <person name="Gagne P."/>
            <person name="Picq S."/>
            <person name="Vernygora O."/>
            <person name="Keeling C.I."/>
            <person name="Pinkney K."/>
            <person name="Doucet D."/>
            <person name="Wen F."/>
            <person name="Johnston J.S."/>
            <person name="Maaroufi H."/>
            <person name="Boyle B."/>
            <person name="Laroche J."/>
            <person name="Dewar K."/>
            <person name="Juretic N."/>
            <person name="Blackburn G."/>
            <person name="Nisole A."/>
            <person name="Brunet B."/>
            <person name="Brandao M."/>
            <person name="Lumley L."/>
            <person name="Duan J."/>
            <person name="Quan G."/>
            <person name="Lucarotti C.J."/>
            <person name="Roe A.D."/>
            <person name="Sperling F.A.H."/>
            <person name="Levesque R.C."/>
            <person name="Cusson M."/>
        </authorList>
    </citation>
    <scope>NUCLEOTIDE SEQUENCE [LARGE SCALE GENOMIC DNA]</scope>
    <source>
        <strain evidence="1">Glfc:IPQL:Cfum</strain>
    </source>
</reference>
<evidence type="ECO:0000313" key="2">
    <source>
        <dbReference type="Proteomes" id="UP001064048"/>
    </source>
</evidence>